<sequence length="109" mass="12110">MRSVFGTSQYSQDQQATGSRATSSKYPVVTEAEKTHGSAARLYEAQGHHFFTSQLVVGARAYSLHSILHDRADAESVQIHEHLRFAVRYSSFVGAAVRELHQGRDYNVG</sequence>
<feature type="compositionally biased region" description="Polar residues" evidence="1">
    <location>
        <begin position="1"/>
        <end position="25"/>
    </location>
</feature>
<evidence type="ECO:0000256" key="1">
    <source>
        <dbReference type="SAM" id="MobiDB-lite"/>
    </source>
</evidence>
<reference evidence="2 3" key="1">
    <citation type="submission" date="2023-01" db="EMBL/GenBank/DDBJ databases">
        <title>Analysis of 21 Apiospora genomes using comparative genomics revels a genus with tremendous synthesis potential of carbohydrate active enzymes and secondary metabolites.</title>
        <authorList>
            <person name="Sorensen T."/>
        </authorList>
    </citation>
    <scope>NUCLEOTIDE SEQUENCE [LARGE SCALE GENOMIC DNA]</scope>
    <source>
        <strain evidence="2 3">CBS 135458</strain>
    </source>
</reference>
<dbReference type="GeneID" id="92099867"/>
<name>A0ABR1SRE0_9PEZI</name>
<accession>A0ABR1SRE0</accession>
<proteinExistence type="predicted"/>
<dbReference type="RefSeq" id="XP_066707716.1">
    <property type="nucleotide sequence ID" value="XM_066866802.1"/>
</dbReference>
<dbReference type="Proteomes" id="UP001480595">
    <property type="component" value="Unassembled WGS sequence"/>
</dbReference>
<dbReference type="Gene3D" id="3.40.50.150">
    <property type="entry name" value="Vaccinia Virus protein VP39"/>
    <property type="match status" value="1"/>
</dbReference>
<organism evidence="2 3">
    <name type="scientific">Apiospora phragmitis</name>
    <dbReference type="NCBI Taxonomy" id="2905665"/>
    <lineage>
        <taxon>Eukaryota</taxon>
        <taxon>Fungi</taxon>
        <taxon>Dikarya</taxon>
        <taxon>Ascomycota</taxon>
        <taxon>Pezizomycotina</taxon>
        <taxon>Sordariomycetes</taxon>
        <taxon>Xylariomycetidae</taxon>
        <taxon>Amphisphaeriales</taxon>
        <taxon>Apiosporaceae</taxon>
        <taxon>Apiospora</taxon>
    </lineage>
</organism>
<evidence type="ECO:0000313" key="2">
    <source>
        <dbReference type="EMBL" id="KAK8036898.1"/>
    </source>
</evidence>
<feature type="region of interest" description="Disordered" evidence="1">
    <location>
        <begin position="1"/>
        <end position="28"/>
    </location>
</feature>
<comment type="caution">
    <text evidence="2">The sequence shown here is derived from an EMBL/GenBank/DDBJ whole genome shotgun (WGS) entry which is preliminary data.</text>
</comment>
<keyword evidence="3" id="KW-1185">Reference proteome</keyword>
<evidence type="ECO:0000313" key="3">
    <source>
        <dbReference type="Proteomes" id="UP001480595"/>
    </source>
</evidence>
<gene>
    <name evidence="2" type="ORF">PG994_015395</name>
</gene>
<dbReference type="EMBL" id="JAQQWL010000018">
    <property type="protein sequence ID" value="KAK8036898.1"/>
    <property type="molecule type" value="Genomic_DNA"/>
</dbReference>
<protein>
    <submittedName>
        <fullName evidence="2">Uncharacterized protein</fullName>
    </submittedName>
</protein>
<dbReference type="InterPro" id="IPR029063">
    <property type="entry name" value="SAM-dependent_MTases_sf"/>
</dbReference>